<dbReference type="EMBL" id="JAVXUP010000833">
    <property type="protein sequence ID" value="KAK3020116.1"/>
    <property type="molecule type" value="Genomic_DNA"/>
</dbReference>
<gene>
    <name evidence="2" type="ORF">RJ639_005254</name>
</gene>
<organism evidence="2 3">
    <name type="scientific">Escallonia herrerae</name>
    <dbReference type="NCBI Taxonomy" id="1293975"/>
    <lineage>
        <taxon>Eukaryota</taxon>
        <taxon>Viridiplantae</taxon>
        <taxon>Streptophyta</taxon>
        <taxon>Embryophyta</taxon>
        <taxon>Tracheophyta</taxon>
        <taxon>Spermatophyta</taxon>
        <taxon>Magnoliopsida</taxon>
        <taxon>eudicotyledons</taxon>
        <taxon>Gunneridae</taxon>
        <taxon>Pentapetalae</taxon>
        <taxon>asterids</taxon>
        <taxon>campanulids</taxon>
        <taxon>Escalloniales</taxon>
        <taxon>Escalloniaceae</taxon>
        <taxon>Escallonia</taxon>
    </lineage>
</organism>
<evidence type="ECO:0000256" key="1">
    <source>
        <dbReference type="SAM" id="MobiDB-lite"/>
    </source>
</evidence>
<reference evidence="2" key="1">
    <citation type="submission" date="2022-12" db="EMBL/GenBank/DDBJ databases">
        <title>Draft genome assemblies for two species of Escallonia (Escalloniales).</title>
        <authorList>
            <person name="Chanderbali A."/>
            <person name="Dervinis C."/>
            <person name="Anghel I."/>
            <person name="Soltis D."/>
            <person name="Soltis P."/>
            <person name="Zapata F."/>
        </authorList>
    </citation>
    <scope>NUCLEOTIDE SEQUENCE</scope>
    <source>
        <strain evidence="2">UCBG64.0493</strain>
        <tissue evidence="2">Leaf</tissue>
    </source>
</reference>
<keyword evidence="3" id="KW-1185">Reference proteome</keyword>
<accession>A0AA89B313</accession>
<protein>
    <submittedName>
        <fullName evidence="2">Uncharacterized protein</fullName>
    </submittedName>
</protein>
<dbReference type="Proteomes" id="UP001188597">
    <property type="component" value="Unassembled WGS sequence"/>
</dbReference>
<feature type="compositionally biased region" description="Low complexity" evidence="1">
    <location>
        <begin position="130"/>
        <end position="142"/>
    </location>
</feature>
<name>A0AA89B313_9ASTE</name>
<sequence length="153" mass="16807">MTGVMMGKMMPESLFGSVIILQPRRRGWLGSDQLESSYDRISTQTKVYDACLCPHFEFSAVSSVQLSNKKFAKAKKASTKYKNVTRDIWPSHERTVDPFSRSLFGLGCLQCAPNVYDKPTEDNGTGIRDSPISRGTSSISSGLFGAPTRTSVA</sequence>
<evidence type="ECO:0000313" key="2">
    <source>
        <dbReference type="EMBL" id="KAK3020116.1"/>
    </source>
</evidence>
<comment type="caution">
    <text evidence="2">The sequence shown here is derived from an EMBL/GenBank/DDBJ whole genome shotgun (WGS) entry which is preliminary data.</text>
</comment>
<evidence type="ECO:0000313" key="3">
    <source>
        <dbReference type="Proteomes" id="UP001188597"/>
    </source>
</evidence>
<feature type="region of interest" description="Disordered" evidence="1">
    <location>
        <begin position="119"/>
        <end position="153"/>
    </location>
</feature>
<proteinExistence type="predicted"/>
<dbReference type="AlphaFoldDB" id="A0AA89B313"/>